<evidence type="ECO:0000256" key="1">
    <source>
        <dbReference type="ARBA" id="ARBA00004651"/>
    </source>
</evidence>
<dbReference type="InterPro" id="IPR017871">
    <property type="entry name" value="ABC_transporter-like_CS"/>
</dbReference>
<evidence type="ECO:0000259" key="9">
    <source>
        <dbReference type="PROSITE" id="PS50929"/>
    </source>
</evidence>
<evidence type="ECO:0000256" key="3">
    <source>
        <dbReference type="ARBA" id="ARBA00022741"/>
    </source>
</evidence>
<feature type="transmembrane region" description="Helical" evidence="7">
    <location>
        <begin position="21"/>
        <end position="39"/>
    </location>
</feature>
<evidence type="ECO:0000256" key="2">
    <source>
        <dbReference type="ARBA" id="ARBA00022692"/>
    </source>
</evidence>
<keyword evidence="3" id="KW-0547">Nucleotide-binding</keyword>
<gene>
    <name evidence="10" type="ORF">NDK47_21835</name>
</gene>
<dbReference type="Gene3D" id="3.40.50.300">
    <property type="entry name" value="P-loop containing nucleotide triphosphate hydrolases"/>
    <property type="match status" value="1"/>
</dbReference>
<dbReference type="GO" id="GO:0005524">
    <property type="term" value="F:ATP binding"/>
    <property type="evidence" value="ECO:0007669"/>
    <property type="project" value="UniProtKB-KW"/>
</dbReference>
<proteinExistence type="predicted"/>
<feature type="transmembrane region" description="Helical" evidence="7">
    <location>
        <begin position="165"/>
        <end position="182"/>
    </location>
</feature>
<dbReference type="Gene3D" id="1.20.1560.10">
    <property type="entry name" value="ABC transporter type 1, transmembrane domain"/>
    <property type="match status" value="1"/>
</dbReference>
<evidence type="ECO:0000313" key="11">
    <source>
        <dbReference type="Proteomes" id="UP001056500"/>
    </source>
</evidence>
<dbReference type="InterPro" id="IPR003593">
    <property type="entry name" value="AAA+_ATPase"/>
</dbReference>
<dbReference type="PROSITE" id="PS50893">
    <property type="entry name" value="ABC_TRANSPORTER_2"/>
    <property type="match status" value="1"/>
</dbReference>
<keyword evidence="11" id="KW-1185">Reference proteome</keyword>
<dbReference type="Proteomes" id="UP001056500">
    <property type="component" value="Chromosome"/>
</dbReference>
<organism evidence="10 11">
    <name type="scientific">Brevibacillus ruminantium</name>
    <dbReference type="NCBI Taxonomy" id="2950604"/>
    <lineage>
        <taxon>Bacteria</taxon>
        <taxon>Bacillati</taxon>
        <taxon>Bacillota</taxon>
        <taxon>Bacilli</taxon>
        <taxon>Bacillales</taxon>
        <taxon>Paenibacillaceae</taxon>
        <taxon>Brevibacillus</taxon>
    </lineage>
</organism>
<keyword evidence="4 10" id="KW-0067">ATP-binding</keyword>
<feature type="transmembrane region" description="Helical" evidence="7">
    <location>
        <begin position="59"/>
        <end position="77"/>
    </location>
</feature>
<dbReference type="EMBL" id="CP098755">
    <property type="protein sequence ID" value="USG64740.1"/>
    <property type="molecule type" value="Genomic_DNA"/>
</dbReference>
<keyword evidence="5 7" id="KW-1133">Transmembrane helix</keyword>
<comment type="subcellular location">
    <subcellularLocation>
        <location evidence="1">Cell membrane</location>
        <topology evidence="1">Multi-pass membrane protein</topology>
    </subcellularLocation>
</comment>
<accession>A0ABY4WC39</accession>
<dbReference type="CDD" id="cd03251">
    <property type="entry name" value="ABCC_MsbA"/>
    <property type="match status" value="1"/>
</dbReference>
<dbReference type="RefSeq" id="WP_251871851.1">
    <property type="nucleotide sequence ID" value="NZ_CP098755.1"/>
</dbReference>
<dbReference type="PANTHER" id="PTHR43394">
    <property type="entry name" value="ATP-DEPENDENT PERMEASE MDL1, MITOCHONDRIAL"/>
    <property type="match status" value="1"/>
</dbReference>
<sequence length="600" mass="68028">MSIRRYLRYVRPYSKQIFGTILIGIVKFSIPLLLPLIIKYVIDDLLPSPLPKEEKLKDLFWLMGGAFFVFTVIRAPVEYYRQYFAQWVSSRILFDIRNQLFDHLQRLSMRFYNNHKTGEVISRVINDVESTKSFIDTGLMNLWLDLITIGLTLSVMLYMDSELTIVAILVFPLYGFSVKYFYKRLRQLTRERSAALAKLQGHLHERVNGISMIRSFALEEHENKEFAKENNHFLKKALALTRWNANTFAVVNTITDIAPLLVIAYAGYQVINETMTIGTLVAFYAYLDRLYTPLRRLVNSSTTLTQAVASMDRMFEFLDETYDITDKPNAGVLPVDPQTGRVRGEVRFENVSFRYRDEGPLVLEKVNLTIHPGETVAIVGMSGGGKSSLISLLPRFWDVTDGRITIDGVDVRDLKQQNLRSHIGMVLQDNILFSESARVNIMMGNPEADEQAVMEAAKAANAHDFIMGLPQGYDTELGERGVKLSGGQKQRIAIARVFLRDPGILILDEATSALDLESEHMIQESLARLTKGRTTIIVAHRLSTITHADKIVVMKEGQIVEQGRHEELLEQRGVYHHLWNVQDLGTSSESGVTSEAGLDS</sequence>
<dbReference type="InterPro" id="IPR036640">
    <property type="entry name" value="ABC1_TM_sf"/>
</dbReference>
<dbReference type="InterPro" id="IPR003439">
    <property type="entry name" value="ABC_transporter-like_ATP-bd"/>
</dbReference>
<dbReference type="InterPro" id="IPR027417">
    <property type="entry name" value="P-loop_NTPase"/>
</dbReference>
<dbReference type="SUPFAM" id="SSF90123">
    <property type="entry name" value="ABC transporter transmembrane region"/>
    <property type="match status" value="1"/>
</dbReference>
<evidence type="ECO:0000313" key="10">
    <source>
        <dbReference type="EMBL" id="USG64740.1"/>
    </source>
</evidence>
<name>A0ABY4WC39_9BACL</name>
<dbReference type="SUPFAM" id="SSF52540">
    <property type="entry name" value="P-loop containing nucleoside triphosphate hydrolases"/>
    <property type="match status" value="1"/>
</dbReference>
<evidence type="ECO:0000256" key="5">
    <source>
        <dbReference type="ARBA" id="ARBA00022989"/>
    </source>
</evidence>
<dbReference type="Pfam" id="PF00664">
    <property type="entry name" value="ABC_membrane"/>
    <property type="match status" value="1"/>
</dbReference>
<evidence type="ECO:0000256" key="6">
    <source>
        <dbReference type="ARBA" id="ARBA00023136"/>
    </source>
</evidence>
<feature type="transmembrane region" description="Helical" evidence="7">
    <location>
        <begin position="142"/>
        <end position="159"/>
    </location>
</feature>
<dbReference type="InterPro" id="IPR039421">
    <property type="entry name" value="Type_1_exporter"/>
</dbReference>
<evidence type="ECO:0000259" key="8">
    <source>
        <dbReference type="PROSITE" id="PS50893"/>
    </source>
</evidence>
<protein>
    <submittedName>
        <fullName evidence="10">ABC transporter ATP-binding protein/permease</fullName>
    </submittedName>
</protein>
<dbReference type="PANTHER" id="PTHR43394:SF1">
    <property type="entry name" value="ATP-BINDING CASSETTE SUB-FAMILY B MEMBER 10, MITOCHONDRIAL"/>
    <property type="match status" value="1"/>
</dbReference>
<evidence type="ECO:0000256" key="7">
    <source>
        <dbReference type="SAM" id="Phobius"/>
    </source>
</evidence>
<feature type="domain" description="ABC transmembrane type-1" evidence="9">
    <location>
        <begin position="18"/>
        <end position="306"/>
    </location>
</feature>
<keyword evidence="2 7" id="KW-0812">Transmembrane</keyword>
<feature type="domain" description="ABC transporter" evidence="8">
    <location>
        <begin position="346"/>
        <end position="581"/>
    </location>
</feature>
<dbReference type="SMART" id="SM00382">
    <property type="entry name" value="AAA"/>
    <property type="match status" value="1"/>
</dbReference>
<reference evidence="10" key="1">
    <citation type="submission" date="2022-06" db="EMBL/GenBank/DDBJ databases">
        <title>Genome sequencing of Brevibacillus sp. BB3-R1.</title>
        <authorList>
            <person name="Heo J."/>
            <person name="Lee D."/>
            <person name="Won M."/>
            <person name="Han B.-H."/>
            <person name="Hong S.-B."/>
            <person name="Kwon S.-W."/>
        </authorList>
    </citation>
    <scope>NUCLEOTIDE SEQUENCE</scope>
    <source>
        <strain evidence="10">BB3-R1</strain>
    </source>
</reference>
<dbReference type="PROSITE" id="PS50929">
    <property type="entry name" value="ABC_TM1F"/>
    <property type="match status" value="1"/>
</dbReference>
<dbReference type="Pfam" id="PF00005">
    <property type="entry name" value="ABC_tran"/>
    <property type="match status" value="1"/>
</dbReference>
<keyword evidence="6 7" id="KW-0472">Membrane</keyword>
<dbReference type="PROSITE" id="PS00211">
    <property type="entry name" value="ABC_TRANSPORTER_1"/>
    <property type="match status" value="1"/>
</dbReference>
<evidence type="ECO:0000256" key="4">
    <source>
        <dbReference type="ARBA" id="ARBA00022840"/>
    </source>
</evidence>
<dbReference type="InterPro" id="IPR011527">
    <property type="entry name" value="ABC1_TM_dom"/>
</dbReference>